<sequence length="197" mass="22672">MLNLDKQLAFINELDRLKAIYRKTMVKPDNNRQENSAEHSWHIALMAQVLKDYIEEPVDVNRAVMMLLIHDIVEIDAGDTFAFAEQHELDGQEEKEIAAANRLFGLLPEAQFNEMKSLWLEFEQAETADARFAKAMDRILPLIQNMSNGGGSWVKHTVTKQQVLKRNAYLEKVTPKLWQYACEQINLAVTNGWLVDD</sequence>
<name>A0A2T3IZX2_9GAMM</name>
<keyword evidence="1" id="KW-0479">Metal-binding</keyword>
<dbReference type="Pfam" id="PF13023">
    <property type="entry name" value="HD_3"/>
    <property type="match status" value="1"/>
</dbReference>
<dbReference type="PANTHER" id="PTHR11845">
    <property type="entry name" value="5'-DEOXYNUCLEOTIDASE HDDC2"/>
    <property type="match status" value="1"/>
</dbReference>
<evidence type="ECO:0000313" key="5">
    <source>
        <dbReference type="Proteomes" id="UP000241222"/>
    </source>
</evidence>
<organism evidence="4 5">
    <name type="scientific">Photobacterium lutimaris</name>
    <dbReference type="NCBI Taxonomy" id="388278"/>
    <lineage>
        <taxon>Bacteria</taxon>
        <taxon>Pseudomonadati</taxon>
        <taxon>Pseudomonadota</taxon>
        <taxon>Gammaproteobacteria</taxon>
        <taxon>Vibrionales</taxon>
        <taxon>Vibrionaceae</taxon>
        <taxon>Photobacterium</taxon>
    </lineage>
</organism>
<reference evidence="4 5" key="1">
    <citation type="submission" date="2018-03" db="EMBL/GenBank/DDBJ databases">
        <title>Whole genome sequencing of Histamine producing bacteria.</title>
        <authorList>
            <person name="Butler K."/>
        </authorList>
    </citation>
    <scope>NUCLEOTIDE SEQUENCE [LARGE SCALE GENOMIC DNA]</scope>
    <source>
        <strain evidence="4 5">JCM 13586</strain>
    </source>
</reference>
<proteinExistence type="predicted"/>
<dbReference type="OrthoDB" id="9796032at2"/>
<gene>
    <name evidence="4" type="ORF">C9I99_09715</name>
</gene>
<dbReference type="GO" id="GO:0005737">
    <property type="term" value="C:cytoplasm"/>
    <property type="evidence" value="ECO:0007669"/>
    <property type="project" value="TreeGrafter"/>
</dbReference>
<dbReference type="EMBL" id="PYMH01000003">
    <property type="protein sequence ID" value="PSU34251.1"/>
    <property type="molecule type" value="Genomic_DNA"/>
</dbReference>
<dbReference type="SUPFAM" id="SSF109604">
    <property type="entry name" value="HD-domain/PDEase-like"/>
    <property type="match status" value="1"/>
</dbReference>
<comment type="caution">
    <text evidence="4">The sequence shown here is derived from an EMBL/GenBank/DDBJ whole genome shotgun (WGS) entry which is preliminary data.</text>
</comment>
<feature type="domain" description="HD" evidence="3">
    <location>
        <begin position="14"/>
        <end position="178"/>
    </location>
</feature>
<evidence type="ECO:0000313" key="4">
    <source>
        <dbReference type="EMBL" id="PSU34251.1"/>
    </source>
</evidence>
<keyword evidence="5" id="KW-1185">Reference proteome</keyword>
<accession>A0A2T3IZX2</accession>
<dbReference type="GO" id="GO:0046872">
    <property type="term" value="F:metal ion binding"/>
    <property type="evidence" value="ECO:0007669"/>
    <property type="project" value="UniProtKB-KW"/>
</dbReference>
<dbReference type="RefSeq" id="WP_107348677.1">
    <property type="nucleotide sequence ID" value="NZ_PYMH01000003.1"/>
</dbReference>
<dbReference type="InterPro" id="IPR006674">
    <property type="entry name" value="HD_domain"/>
</dbReference>
<dbReference type="Proteomes" id="UP000241222">
    <property type="component" value="Unassembled WGS sequence"/>
</dbReference>
<protein>
    <submittedName>
        <fullName evidence="4">Hydrolase</fullName>
    </submittedName>
</protein>
<dbReference type="InterPro" id="IPR039356">
    <property type="entry name" value="YfbR/HDDC2"/>
</dbReference>
<dbReference type="GO" id="GO:0002953">
    <property type="term" value="F:5'-deoxynucleotidase activity"/>
    <property type="evidence" value="ECO:0007669"/>
    <property type="project" value="InterPro"/>
</dbReference>
<evidence type="ECO:0000256" key="1">
    <source>
        <dbReference type="ARBA" id="ARBA00022723"/>
    </source>
</evidence>
<keyword evidence="2 4" id="KW-0378">Hydrolase</keyword>
<dbReference type="Gene3D" id="1.10.3210.10">
    <property type="entry name" value="Hypothetical protein af1432"/>
    <property type="match status" value="1"/>
</dbReference>
<dbReference type="PANTHER" id="PTHR11845:SF13">
    <property type="entry name" value="5'-DEOXYNUCLEOTIDASE HDDC2"/>
    <property type="match status" value="1"/>
</dbReference>
<dbReference type="AlphaFoldDB" id="A0A2T3IZX2"/>
<evidence type="ECO:0000256" key="2">
    <source>
        <dbReference type="ARBA" id="ARBA00022801"/>
    </source>
</evidence>
<evidence type="ECO:0000259" key="3">
    <source>
        <dbReference type="Pfam" id="PF13023"/>
    </source>
</evidence>